<sequence length="118" mass="14009">MRPVLSFTGDLSEFQRIYFRIQVLVGKVMGEFKFLNTMRLEKNSDSTHKSKTAISVGTFYVFPFQVLRQITSYPTPRTFKNQNSHKFKNFKKMKYSSNFHIGLFWLFLSCYLSKDRLP</sequence>
<dbReference type="AlphaFoldDB" id="N1U091"/>
<reference evidence="1 2" key="1">
    <citation type="submission" date="2013-02" db="EMBL/GenBank/DDBJ databases">
        <authorList>
            <person name="Harkins D.M."/>
            <person name="Durkin A.S."/>
            <person name="Brinkac L.M."/>
            <person name="Haft D.H."/>
            <person name="Selengut J.D."/>
            <person name="Sanka R."/>
            <person name="DePew J."/>
            <person name="Purushe J."/>
            <person name="Haake D.A."/>
            <person name="Matsunaga J."/>
            <person name="Vinetz J.M."/>
            <person name="Sutton G.G."/>
            <person name="Nierman W.C."/>
            <person name="Fouts D.E."/>
        </authorList>
    </citation>
    <scope>NUCLEOTIDE SEQUENCE [LARGE SCALE GENOMIC DNA]</scope>
    <source>
        <strain evidence="1 2">Ecochallenge</strain>
    </source>
</reference>
<evidence type="ECO:0000313" key="2">
    <source>
        <dbReference type="Proteomes" id="UP000012249"/>
    </source>
</evidence>
<accession>N1U091</accession>
<proteinExistence type="predicted"/>
<dbReference type="Proteomes" id="UP000012249">
    <property type="component" value="Unassembled WGS sequence"/>
</dbReference>
<dbReference type="EMBL" id="AHMI02000303">
    <property type="protein sequence ID" value="EMY12407.1"/>
    <property type="molecule type" value="Genomic_DNA"/>
</dbReference>
<name>N1U091_9LEPT</name>
<organism evidence="1 2">
    <name type="scientific">Leptospira weilii str. Ecochallenge</name>
    <dbReference type="NCBI Taxonomy" id="1049986"/>
    <lineage>
        <taxon>Bacteria</taxon>
        <taxon>Pseudomonadati</taxon>
        <taxon>Spirochaetota</taxon>
        <taxon>Spirochaetia</taxon>
        <taxon>Leptospirales</taxon>
        <taxon>Leptospiraceae</taxon>
        <taxon>Leptospira</taxon>
    </lineage>
</organism>
<protein>
    <submittedName>
        <fullName evidence="1">Uncharacterized protein</fullName>
    </submittedName>
</protein>
<gene>
    <name evidence="1" type="ORF">LEP1GSC043_0077</name>
</gene>
<comment type="caution">
    <text evidence="1">The sequence shown here is derived from an EMBL/GenBank/DDBJ whole genome shotgun (WGS) entry which is preliminary data.</text>
</comment>
<evidence type="ECO:0000313" key="1">
    <source>
        <dbReference type="EMBL" id="EMY12407.1"/>
    </source>
</evidence>